<dbReference type="AlphaFoldDB" id="A0A329RRU0"/>
<gene>
    <name evidence="8" type="ORF">PC110_g16387</name>
    <name evidence="3" type="ORF">PC113_g15669</name>
    <name evidence="4" type="ORF">PC115_g11761</name>
    <name evidence="5" type="ORF">PC117_g17156</name>
    <name evidence="6" type="ORF">PC118_g13564</name>
    <name evidence="7" type="ORF">PC129_g14865</name>
</gene>
<evidence type="ECO:0000259" key="2">
    <source>
        <dbReference type="PROSITE" id="PS50186"/>
    </source>
</evidence>
<dbReference type="EMBL" id="RCMV01000658">
    <property type="protein sequence ID" value="KAG3214214.1"/>
    <property type="molecule type" value="Genomic_DNA"/>
</dbReference>
<dbReference type="Proteomes" id="UP000251314">
    <property type="component" value="Unassembled WGS sequence"/>
</dbReference>
<accession>A0A329RRU0</accession>
<dbReference type="EMBL" id="RCMK01000635">
    <property type="protein sequence ID" value="KAG2918154.1"/>
    <property type="molecule type" value="Genomic_DNA"/>
</dbReference>
<dbReference type="EMBL" id="RCMI01000377">
    <property type="protein sequence ID" value="KAG2914130.1"/>
    <property type="molecule type" value="Genomic_DNA"/>
</dbReference>
<evidence type="ECO:0000313" key="9">
    <source>
        <dbReference type="Proteomes" id="UP000251314"/>
    </source>
</evidence>
<dbReference type="EMBL" id="MJFZ01000581">
    <property type="protein sequence ID" value="RAW27221.1"/>
    <property type="molecule type" value="Genomic_DNA"/>
</dbReference>
<protein>
    <recommendedName>
        <fullName evidence="2">DEP domain-containing protein</fullName>
    </recommendedName>
</protein>
<sequence length="822" mass="90662">MQLDGQGPALPRSALPSLQLTAQRPASVVVASAKLARFQFSQRLLHFHFGDGYTQSIGASLGSQDRPYMPTMQFSMPTAVERVPETSAVNDQEQEQEEALLRLAARMKQNVATGDRRRHLFKKYRDCFTGMEAVDWMLEQMEAKSVAEAVRKGQGLLSHHYIEKVEKETKFEYNKKRFYRFTATTPEFVQAVERPLPSATLDLPLSAAARRRALAALIGGFVADAASTSLNGVSHPEKTIPNLLRLDFDPAFCGLYDTGDGSDKKGNRTRMESSTGFEARILLQCIARRGHIHGSQLAKDAYWGFKNDHRLLSASSRAFIKRVHSGKGWPHCAVKCRSIDVLSLIPIVVALYAGTNQLFTKVDELVKVFYVGTRVRDAALVAAFVLEQVILGASVLQAMRMSIRTERLSVKQRKVIFKAFTKSQLPSYEAIQKFGNRGSLPGGFHAVLQPLFVLNDYPTAVRENIIGGGRTCRRAMFIGACFAAQDGLEAIPEGWIQKTQYFDFIEADASSLVGRREVQGSFTDEDEEDRLAAYVDYVPRSSMSSSRHIERPESSRRSSNNLGASSSNVNREALDIPSELPRESLPTSSRRSSGPIRRRSNSYASSGGLSSPRSIASNFSYASQTTTASSVRSVIDLGDMDKFYQSGVGNSLPTSTTPRSSGGTDGRLSFEMQKFFQAYGAAAAARGSRGSHGSFGENGSYGSGSSTVRSSDLNQLRPSDMAPYLRRSSASVRRSDPRNGDPRGDLRHSYVASSRRSDTNLMYSHQPRYSGKVSRVSDPNAFYRRSSSTPTYVPEAERSEDVVLAHRVSLDDDQRVSLHAIL</sequence>
<dbReference type="Gene3D" id="1.10.10.10">
    <property type="entry name" value="Winged helix-like DNA-binding domain superfamily/Winged helix DNA-binding domain"/>
    <property type="match status" value="1"/>
</dbReference>
<organism evidence="8 9">
    <name type="scientific">Phytophthora cactorum</name>
    <dbReference type="NCBI Taxonomy" id="29920"/>
    <lineage>
        <taxon>Eukaryota</taxon>
        <taxon>Sar</taxon>
        <taxon>Stramenopiles</taxon>
        <taxon>Oomycota</taxon>
        <taxon>Peronosporomycetes</taxon>
        <taxon>Peronosporales</taxon>
        <taxon>Peronosporaceae</taxon>
        <taxon>Phytophthora</taxon>
    </lineage>
</organism>
<dbReference type="Proteomes" id="UP000697107">
    <property type="component" value="Unassembled WGS sequence"/>
</dbReference>
<dbReference type="InterPro" id="IPR000591">
    <property type="entry name" value="DEP_dom"/>
</dbReference>
<dbReference type="PANTHER" id="PTHR16206:SF4">
    <property type="entry name" value="PROTEIN LET-99"/>
    <property type="match status" value="1"/>
</dbReference>
<dbReference type="InterPro" id="IPR005502">
    <property type="entry name" value="Ribosyl_crysJ1"/>
</dbReference>
<feature type="compositionally biased region" description="Low complexity" evidence="1">
    <location>
        <begin position="651"/>
        <end position="662"/>
    </location>
</feature>
<dbReference type="InterPro" id="IPR036388">
    <property type="entry name" value="WH-like_DNA-bd_sf"/>
</dbReference>
<dbReference type="PROSITE" id="PS50186">
    <property type="entry name" value="DEP"/>
    <property type="match status" value="1"/>
</dbReference>
<dbReference type="Gene3D" id="1.10.4080.10">
    <property type="entry name" value="ADP-ribosylation/Crystallin J1"/>
    <property type="match status" value="1"/>
</dbReference>
<dbReference type="EMBL" id="RCMG01000589">
    <property type="protein sequence ID" value="KAG2851702.1"/>
    <property type="molecule type" value="Genomic_DNA"/>
</dbReference>
<dbReference type="GO" id="GO:0035556">
    <property type="term" value="P:intracellular signal transduction"/>
    <property type="evidence" value="ECO:0007669"/>
    <property type="project" value="InterPro"/>
</dbReference>
<feature type="compositionally biased region" description="Low complexity" evidence="1">
    <location>
        <begin position="588"/>
        <end position="612"/>
    </location>
</feature>
<comment type="caution">
    <text evidence="8">The sequence shown here is derived from an EMBL/GenBank/DDBJ whole genome shotgun (WGS) entry which is preliminary data.</text>
</comment>
<dbReference type="Pfam" id="PF00610">
    <property type="entry name" value="DEP"/>
    <property type="match status" value="1"/>
</dbReference>
<feature type="region of interest" description="Disordered" evidence="1">
    <location>
        <begin position="647"/>
        <end position="667"/>
    </location>
</feature>
<dbReference type="Proteomes" id="UP000735874">
    <property type="component" value="Unassembled WGS sequence"/>
</dbReference>
<evidence type="ECO:0000313" key="5">
    <source>
        <dbReference type="EMBL" id="KAG2918154.1"/>
    </source>
</evidence>
<dbReference type="InterPro" id="IPR036705">
    <property type="entry name" value="Ribosyl_crysJ1_sf"/>
</dbReference>
<proteinExistence type="predicted"/>
<dbReference type="EMBL" id="RCML01000471">
    <property type="protein sequence ID" value="KAG2976129.1"/>
    <property type="molecule type" value="Genomic_DNA"/>
</dbReference>
<dbReference type="Pfam" id="PF03747">
    <property type="entry name" value="ADP_ribosyl_GH"/>
    <property type="match status" value="1"/>
</dbReference>
<feature type="region of interest" description="Disordered" evidence="1">
    <location>
        <begin position="687"/>
        <end position="775"/>
    </location>
</feature>
<dbReference type="Proteomes" id="UP000736787">
    <property type="component" value="Unassembled WGS sequence"/>
</dbReference>
<dbReference type="Proteomes" id="UP000760860">
    <property type="component" value="Unassembled WGS sequence"/>
</dbReference>
<dbReference type="OrthoDB" id="524326at2759"/>
<evidence type="ECO:0000313" key="8">
    <source>
        <dbReference type="EMBL" id="RAW27221.1"/>
    </source>
</evidence>
<dbReference type="SUPFAM" id="SSF101478">
    <property type="entry name" value="ADP-ribosylglycohydrolase"/>
    <property type="match status" value="1"/>
</dbReference>
<feature type="region of interest" description="Disordered" evidence="1">
    <location>
        <begin position="543"/>
        <end position="612"/>
    </location>
</feature>
<feature type="domain" description="DEP" evidence="2">
    <location>
        <begin position="107"/>
        <end position="183"/>
    </location>
</feature>
<evidence type="ECO:0000256" key="1">
    <source>
        <dbReference type="SAM" id="MobiDB-lite"/>
    </source>
</evidence>
<feature type="compositionally biased region" description="Basic and acidic residues" evidence="1">
    <location>
        <begin position="733"/>
        <end position="748"/>
    </location>
</feature>
<dbReference type="VEuPathDB" id="FungiDB:PC110_g16387"/>
<dbReference type="SUPFAM" id="SSF46785">
    <property type="entry name" value="Winged helix' DNA-binding domain"/>
    <property type="match status" value="1"/>
</dbReference>
<keyword evidence="9" id="KW-1185">Reference proteome</keyword>
<evidence type="ECO:0000313" key="7">
    <source>
        <dbReference type="EMBL" id="KAG3214214.1"/>
    </source>
</evidence>
<dbReference type="InterPro" id="IPR036390">
    <property type="entry name" value="WH_DNA-bd_sf"/>
</dbReference>
<feature type="compositionally biased region" description="Basic and acidic residues" evidence="1">
    <location>
        <begin position="547"/>
        <end position="556"/>
    </location>
</feature>
<evidence type="ECO:0000313" key="3">
    <source>
        <dbReference type="EMBL" id="KAG2851702.1"/>
    </source>
</evidence>
<evidence type="ECO:0000313" key="4">
    <source>
        <dbReference type="EMBL" id="KAG2914130.1"/>
    </source>
</evidence>
<dbReference type="PANTHER" id="PTHR16206">
    <property type="entry name" value="DEP DOMAIN-CONTAINING"/>
    <property type="match status" value="1"/>
</dbReference>
<dbReference type="CDD" id="cd04371">
    <property type="entry name" value="DEP"/>
    <property type="match status" value="1"/>
</dbReference>
<dbReference type="Proteomes" id="UP000774804">
    <property type="component" value="Unassembled WGS sequence"/>
</dbReference>
<feature type="compositionally biased region" description="Polar residues" evidence="1">
    <location>
        <begin position="560"/>
        <end position="570"/>
    </location>
</feature>
<reference evidence="8 9" key="1">
    <citation type="submission" date="2018-01" db="EMBL/GenBank/DDBJ databases">
        <title>Draft genome of the strawberry crown rot pathogen Phytophthora cactorum.</title>
        <authorList>
            <person name="Armitage A.D."/>
            <person name="Lysoe E."/>
            <person name="Nellist C.F."/>
            <person name="Harrison R.J."/>
            <person name="Brurberg M.B."/>
        </authorList>
    </citation>
    <scope>NUCLEOTIDE SEQUENCE [LARGE SCALE GENOMIC DNA]</scope>
    <source>
        <strain evidence="8 9">10300</strain>
    </source>
</reference>
<feature type="compositionally biased region" description="Polar residues" evidence="1">
    <location>
        <begin position="751"/>
        <end position="763"/>
    </location>
</feature>
<reference evidence="3" key="2">
    <citation type="submission" date="2018-10" db="EMBL/GenBank/DDBJ databases">
        <title>Effector identification in a new, highly contiguous assembly of the strawberry crown rot pathogen Phytophthora cactorum.</title>
        <authorList>
            <person name="Armitage A.D."/>
            <person name="Nellist C.F."/>
            <person name="Bates H."/>
            <person name="Vickerstaff R.J."/>
            <person name="Harrison R.J."/>
        </authorList>
    </citation>
    <scope>NUCLEOTIDE SEQUENCE</scope>
    <source>
        <strain evidence="3">15-7</strain>
        <strain evidence="4">4032</strain>
        <strain evidence="5">4040</strain>
        <strain evidence="6">P415</strain>
        <strain evidence="7">P421</strain>
    </source>
</reference>
<dbReference type="SMART" id="SM00049">
    <property type="entry name" value="DEP"/>
    <property type="match status" value="1"/>
</dbReference>
<name>A0A329RRU0_9STRA</name>
<evidence type="ECO:0000313" key="6">
    <source>
        <dbReference type="EMBL" id="KAG2976129.1"/>
    </source>
</evidence>